<reference evidence="2" key="1">
    <citation type="journal article" date="2023" name="Mol. Phylogenet. Evol.">
        <title>Genome-scale phylogeny and comparative genomics of the fungal order Sordariales.</title>
        <authorList>
            <person name="Hensen N."/>
            <person name="Bonometti L."/>
            <person name="Westerberg I."/>
            <person name="Brannstrom I.O."/>
            <person name="Guillou S."/>
            <person name="Cros-Aarteil S."/>
            <person name="Calhoun S."/>
            <person name="Haridas S."/>
            <person name="Kuo A."/>
            <person name="Mondo S."/>
            <person name="Pangilinan J."/>
            <person name="Riley R."/>
            <person name="LaButti K."/>
            <person name="Andreopoulos B."/>
            <person name="Lipzen A."/>
            <person name="Chen C."/>
            <person name="Yan M."/>
            <person name="Daum C."/>
            <person name="Ng V."/>
            <person name="Clum A."/>
            <person name="Steindorff A."/>
            <person name="Ohm R.A."/>
            <person name="Martin F."/>
            <person name="Silar P."/>
            <person name="Natvig D.O."/>
            <person name="Lalanne C."/>
            <person name="Gautier V."/>
            <person name="Ament-Velasquez S.L."/>
            <person name="Kruys A."/>
            <person name="Hutchinson M.I."/>
            <person name="Powell A.J."/>
            <person name="Barry K."/>
            <person name="Miller A.N."/>
            <person name="Grigoriev I.V."/>
            <person name="Debuchy R."/>
            <person name="Gladieux P."/>
            <person name="Hiltunen Thoren M."/>
            <person name="Johannesson H."/>
        </authorList>
    </citation>
    <scope>NUCLEOTIDE SEQUENCE [LARGE SCALE GENOMIC DNA]</scope>
    <source>
        <strain evidence="2">CBS 340.73</strain>
    </source>
</reference>
<organism evidence="1 2">
    <name type="scientific">Diplogelasinospora grovesii</name>
    <dbReference type="NCBI Taxonomy" id="303347"/>
    <lineage>
        <taxon>Eukaryota</taxon>
        <taxon>Fungi</taxon>
        <taxon>Dikarya</taxon>
        <taxon>Ascomycota</taxon>
        <taxon>Pezizomycotina</taxon>
        <taxon>Sordariomycetes</taxon>
        <taxon>Sordariomycetidae</taxon>
        <taxon>Sordariales</taxon>
        <taxon>Diplogelasinosporaceae</taxon>
        <taxon>Diplogelasinospora</taxon>
    </lineage>
</organism>
<evidence type="ECO:0000313" key="2">
    <source>
        <dbReference type="Proteomes" id="UP001303473"/>
    </source>
</evidence>
<comment type="caution">
    <text evidence="1">The sequence shown here is derived from an EMBL/GenBank/DDBJ whole genome shotgun (WGS) entry which is preliminary data.</text>
</comment>
<gene>
    <name evidence="1" type="ORF">QBC46DRAFT_31764</name>
</gene>
<accession>A0AAN6S1H8</accession>
<name>A0AAN6S1H8_9PEZI</name>
<dbReference type="AlphaFoldDB" id="A0AAN6S1H8"/>
<dbReference type="EMBL" id="MU853886">
    <property type="protein sequence ID" value="KAK3936351.1"/>
    <property type="molecule type" value="Genomic_DNA"/>
</dbReference>
<evidence type="ECO:0000313" key="1">
    <source>
        <dbReference type="EMBL" id="KAK3936351.1"/>
    </source>
</evidence>
<dbReference type="Proteomes" id="UP001303473">
    <property type="component" value="Unassembled WGS sequence"/>
</dbReference>
<sequence length="121" mass="13313">MSGIEAFSLVCGIFQVISFAHETITLCKAIYQGASPDEHLQKKAVSLADVSANVQARQQGMTLQTADERSLADIARKCNIAARALQDEARFISNHQKSGSLVATMHVAAKTSWRKRRLERL</sequence>
<proteinExistence type="predicted"/>
<protein>
    <submittedName>
        <fullName evidence="1">Uncharacterized protein</fullName>
    </submittedName>
</protein>
<keyword evidence="2" id="KW-1185">Reference proteome</keyword>